<dbReference type="EMBL" id="GBXM01107231">
    <property type="protein sequence ID" value="JAH01346.1"/>
    <property type="molecule type" value="Transcribed_RNA"/>
</dbReference>
<accession>A0A0E9P9L4</accession>
<evidence type="ECO:0000313" key="1">
    <source>
        <dbReference type="EMBL" id="JAH01346.1"/>
    </source>
</evidence>
<reference evidence="1" key="2">
    <citation type="journal article" date="2015" name="Fish Shellfish Immunol.">
        <title>Early steps in the European eel (Anguilla anguilla)-Vibrio vulnificus interaction in the gills: Role of the RtxA13 toxin.</title>
        <authorList>
            <person name="Callol A."/>
            <person name="Pajuelo D."/>
            <person name="Ebbesson L."/>
            <person name="Teles M."/>
            <person name="MacKenzie S."/>
            <person name="Amaro C."/>
        </authorList>
    </citation>
    <scope>NUCLEOTIDE SEQUENCE</scope>
</reference>
<sequence length="63" mass="7413">MIDLWRAALRSLVYSLLEAIRRHATILNTKYDYCHFRNINTSKTILYPEMGRLCIHSAAISTW</sequence>
<proteinExistence type="predicted"/>
<protein>
    <submittedName>
        <fullName evidence="1">Uncharacterized protein</fullName>
    </submittedName>
</protein>
<organism evidence="1">
    <name type="scientific">Anguilla anguilla</name>
    <name type="common">European freshwater eel</name>
    <name type="synonym">Muraena anguilla</name>
    <dbReference type="NCBI Taxonomy" id="7936"/>
    <lineage>
        <taxon>Eukaryota</taxon>
        <taxon>Metazoa</taxon>
        <taxon>Chordata</taxon>
        <taxon>Craniata</taxon>
        <taxon>Vertebrata</taxon>
        <taxon>Euteleostomi</taxon>
        <taxon>Actinopterygii</taxon>
        <taxon>Neopterygii</taxon>
        <taxon>Teleostei</taxon>
        <taxon>Anguilliformes</taxon>
        <taxon>Anguillidae</taxon>
        <taxon>Anguilla</taxon>
    </lineage>
</organism>
<name>A0A0E9P9L4_ANGAN</name>
<reference evidence="1" key="1">
    <citation type="submission" date="2014-11" db="EMBL/GenBank/DDBJ databases">
        <authorList>
            <person name="Amaro Gonzalez C."/>
        </authorList>
    </citation>
    <scope>NUCLEOTIDE SEQUENCE</scope>
</reference>
<dbReference type="AlphaFoldDB" id="A0A0E9P9L4"/>